<dbReference type="InterPro" id="IPR002347">
    <property type="entry name" value="SDR_fam"/>
</dbReference>
<evidence type="ECO:0000256" key="1">
    <source>
        <dbReference type="ARBA" id="ARBA00006484"/>
    </source>
</evidence>
<evidence type="ECO:0000313" key="3">
    <source>
        <dbReference type="EMBL" id="MPM61452.1"/>
    </source>
</evidence>
<keyword evidence="2 3" id="KW-0560">Oxidoreductase</keyword>
<reference evidence="3" key="1">
    <citation type="submission" date="2019-08" db="EMBL/GenBank/DDBJ databases">
        <authorList>
            <person name="Kucharzyk K."/>
            <person name="Murdoch R.W."/>
            <person name="Higgins S."/>
            <person name="Loffler F."/>
        </authorList>
    </citation>
    <scope>NUCLEOTIDE SEQUENCE</scope>
</reference>
<dbReference type="FunFam" id="3.40.50.720:FF:000084">
    <property type="entry name" value="Short-chain dehydrogenase reductase"/>
    <property type="match status" value="1"/>
</dbReference>
<dbReference type="GO" id="GO:0008709">
    <property type="term" value="F:cholate 7-alpha-dehydrogenase (NAD+) activity"/>
    <property type="evidence" value="ECO:0007669"/>
    <property type="project" value="UniProtKB-EC"/>
</dbReference>
<sequence length="258" mass="26596">MMGTGKIIDLSGKTALVTGAAAGIGKASAKILAEAGASVALLDINYDAASRSAVDISASCGVPAKAYRCDVLSESDSMAAVEEAAKDFGTINILVNNTGGGGGGRERFDGLTGEYIDKIFSLNVYSIFRFSRFCLPYMKSSGYGSIVNISSMASVMSSVNMSVYSASKAAVNALTRQMAIDVAPVRVNAVAPGAIKTDALATVLTDEMEEKMLSSTPLKRLGVPEDIASAVLFFASPMSSWVSGQTLIVSGGGTQVLE</sequence>
<name>A0A645B7R2_9ZZZZ</name>
<protein>
    <submittedName>
        <fullName evidence="3">7-alpha-hydroxysteroid dehydrogenase</fullName>
        <ecNumber evidence="3">1.1.1.159</ecNumber>
    </submittedName>
</protein>
<dbReference type="PRINTS" id="PR00080">
    <property type="entry name" value="SDRFAMILY"/>
</dbReference>
<comment type="similarity">
    <text evidence="1">Belongs to the short-chain dehydrogenases/reductases (SDR) family.</text>
</comment>
<gene>
    <name evidence="3" type="primary">hdhA_1</name>
    <name evidence="3" type="ORF">SDC9_108310</name>
</gene>
<dbReference type="PRINTS" id="PR00081">
    <property type="entry name" value="GDHRDH"/>
</dbReference>
<evidence type="ECO:0000256" key="2">
    <source>
        <dbReference type="ARBA" id="ARBA00023002"/>
    </source>
</evidence>
<dbReference type="InterPro" id="IPR051122">
    <property type="entry name" value="SDR_DHRS6-like"/>
</dbReference>
<dbReference type="AlphaFoldDB" id="A0A645B7R2"/>
<organism evidence="3">
    <name type="scientific">bioreactor metagenome</name>
    <dbReference type="NCBI Taxonomy" id="1076179"/>
    <lineage>
        <taxon>unclassified sequences</taxon>
        <taxon>metagenomes</taxon>
        <taxon>ecological metagenomes</taxon>
    </lineage>
</organism>
<dbReference type="PANTHER" id="PTHR43477">
    <property type="entry name" value="DIHYDROANTICAPSIN 7-DEHYDROGENASE"/>
    <property type="match status" value="1"/>
</dbReference>
<dbReference type="InterPro" id="IPR036291">
    <property type="entry name" value="NAD(P)-bd_dom_sf"/>
</dbReference>
<dbReference type="PROSITE" id="PS00061">
    <property type="entry name" value="ADH_SHORT"/>
    <property type="match status" value="1"/>
</dbReference>
<comment type="caution">
    <text evidence="3">The sequence shown here is derived from an EMBL/GenBank/DDBJ whole genome shotgun (WGS) entry which is preliminary data.</text>
</comment>
<dbReference type="Gene3D" id="3.40.50.720">
    <property type="entry name" value="NAD(P)-binding Rossmann-like Domain"/>
    <property type="match status" value="1"/>
</dbReference>
<dbReference type="Pfam" id="PF13561">
    <property type="entry name" value="adh_short_C2"/>
    <property type="match status" value="1"/>
</dbReference>
<dbReference type="InterPro" id="IPR020904">
    <property type="entry name" value="Sc_DH/Rdtase_CS"/>
</dbReference>
<dbReference type="EMBL" id="VSSQ01018347">
    <property type="protein sequence ID" value="MPM61452.1"/>
    <property type="molecule type" value="Genomic_DNA"/>
</dbReference>
<dbReference type="NCBIfam" id="NF005559">
    <property type="entry name" value="PRK07231.1"/>
    <property type="match status" value="1"/>
</dbReference>
<dbReference type="EC" id="1.1.1.159" evidence="3"/>
<dbReference type="SUPFAM" id="SSF51735">
    <property type="entry name" value="NAD(P)-binding Rossmann-fold domains"/>
    <property type="match status" value="1"/>
</dbReference>
<accession>A0A645B7R2</accession>
<dbReference type="PANTHER" id="PTHR43477:SF1">
    <property type="entry name" value="DIHYDROANTICAPSIN 7-DEHYDROGENASE"/>
    <property type="match status" value="1"/>
</dbReference>
<proteinExistence type="inferred from homology"/>